<organism evidence="2 3">
    <name type="scientific">Streptomyces viridosporus T7A</name>
    <dbReference type="NCBI Taxonomy" id="665577"/>
    <lineage>
        <taxon>Bacteria</taxon>
        <taxon>Bacillati</taxon>
        <taxon>Actinomycetota</taxon>
        <taxon>Actinomycetes</taxon>
        <taxon>Kitasatosporales</taxon>
        <taxon>Streptomycetaceae</taxon>
        <taxon>Streptomyces</taxon>
    </lineage>
</organism>
<dbReference type="InterPro" id="IPR036527">
    <property type="entry name" value="SCP2_sterol-bd_dom_sf"/>
</dbReference>
<accession>A0ABX6AMY8</accession>
<proteinExistence type="predicted"/>
<name>A0ABX6AMY8_STRVD</name>
<sequence>MKKGVPMPGSTPMVVVEADDALWQEYQDLTVRAYGHQVEDVARLRAHADARVAVRDGRVIGGGLALAVPQFFGGRPVPGACLAGGCIAPEARGSRLWSTLLKERLRPLKEQGAVLATAWTTSTGYGHRMGWAAPSRVYSWTVPTDELRGIADGSRFDIVHGADDQARKQQQELADDWNGPWQRPSWWPAWQQAEHPGMTHYRFALPSPTPDGLLAIAFDRDRAGGRRLVVHDFWAATAETATAMLGFLGRHHSRIPTVMFQRTALPPVPLLQNHLRHAGAASATSWHPWMLRVLDPAEAVRRRGWPEDLDLTIPLALRGDDNSPSAPMLLRVTAGAGDLTPHPGARHELGLTSRQFAHWYAGGYRTPAAALLDGVHGEPRLVAQLVRATADREPWMPEYF</sequence>
<protein>
    <submittedName>
        <fullName evidence="2">GNAT family N-acetyltransferase</fullName>
    </submittedName>
</protein>
<dbReference type="Pfam" id="PF13530">
    <property type="entry name" value="SCP2_2"/>
    <property type="match status" value="1"/>
</dbReference>
<dbReference type="InterPro" id="IPR025559">
    <property type="entry name" value="Eis_dom"/>
</dbReference>
<dbReference type="Pfam" id="PF17668">
    <property type="entry name" value="Acetyltransf_17"/>
    <property type="match status" value="1"/>
</dbReference>
<dbReference type="PANTHER" id="PTHR37817:SF1">
    <property type="entry name" value="N-ACETYLTRANSFERASE EIS"/>
    <property type="match status" value="1"/>
</dbReference>
<evidence type="ECO:0000313" key="3">
    <source>
        <dbReference type="Proteomes" id="UP000327143"/>
    </source>
</evidence>
<keyword evidence="3" id="KW-1185">Reference proteome</keyword>
<dbReference type="InterPro" id="IPR041380">
    <property type="entry name" value="Acetyltransf_17"/>
</dbReference>
<dbReference type="SUPFAM" id="SSF55718">
    <property type="entry name" value="SCP-like"/>
    <property type="match status" value="1"/>
</dbReference>
<evidence type="ECO:0000259" key="1">
    <source>
        <dbReference type="PROSITE" id="PS51186"/>
    </source>
</evidence>
<dbReference type="InterPro" id="IPR000182">
    <property type="entry name" value="GNAT_dom"/>
</dbReference>
<dbReference type="Gene3D" id="3.30.1050.10">
    <property type="entry name" value="SCP2 sterol-binding domain"/>
    <property type="match status" value="1"/>
</dbReference>
<dbReference type="EMBL" id="CP023700">
    <property type="protein sequence ID" value="QEU88991.1"/>
    <property type="molecule type" value="Genomic_DNA"/>
</dbReference>
<feature type="domain" description="N-acetyltransferase" evidence="1">
    <location>
        <begin position="13"/>
        <end position="148"/>
    </location>
</feature>
<evidence type="ECO:0000313" key="2">
    <source>
        <dbReference type="EMBL" id="QEU88991.1"/>
    </source>
</evidence>
<reference evidence="2 3" key="1">
    <citation type="submission" date="2017-09" db="EMBL/GenBank/DDBJ databases">
        <authorList>
            <person name="Lee N."/>
            <person name="Cho B.-K."/>
        </authorList>
    </citation>
    <scope>NUCLEOTIDE SEQUENCE [LARGE SCALE GENOMIC DNA]</scope>
    <source>
        <strain evidence="2 3">ATCC 39115</strain>
    </source>
</reference>
<dbReference type="InterPro" id="IPR016181">
    <property type="entry name" value="Acyl_CoA_acyltransferase"/>
</dbReference>
<dbReference type="PANTHER" id="PTHR37817">
    <property type="entry name" value="N-ACETYLTRANSFERASE EIS"/>
    <property type="match status" value="1"/>
</dbReference>
<dbReference type="SUPFAM" id="SSF55729">
    <property type="entry name" value="Acyl-CoA N-acyltransferases (Nat)"/>
    <property type="match status" value="1"/>
</dbReference>
<dbReference type="Pfam" id="PF13527">
    <property type="entry name" value="Acetyltransf_9"/>
    <property type="match status" value="1"/>
</dbReference>
<dbReference type="Proteomes" id="UP000327143">
    <property type="component" value="Chromosome"/>
</dbReference>
<dbReference type="Gene3D" id="3.40.630.30">
    <property type="match status" value="2"/>
</dbReference>
<dbReference type="InterPro" id="IPR051554">
    <property type="entry name" value="Acetyltransferase_Eis"/>
</dbReference>
<dbReference type="PROSITE" id="PS51186">
    <property type="entry name" value="GNAT"/>
    <property type="match status" value="1"/>
</dbReference>
<gene>
    <name evidence="2" type="ORF">CP969_00530</name>
</gene>